<dbReference type="InterPro" id="IPR053138">
    <property type="entry name" value="N-alpha-Ac-DABA_deacetylase"/>
</dbReference>
<keyword evidence="4" id="KW-0862">Zinc</keyword>
<keyword evidence="7" id="KW-1185">Reference proteome</keyword>
<dbReference type="EMBL" id="JAMXFA010000005">
    <property type="protein sequence ID" value="MCT7977147.1"/>
    <property type="molecule type" value="Genomic_DNA"/>
</dbReference>
<sequence>MLPIIETIPIVQLASGDRLFIQVYKFIGANPGPKAYIQSNLHGAEIAGNAVIHQFIEFLQGVDDCSLKGEIWLVPVCNPLGINQRSQHFSSGRYHSYDGKDWNRIFWDYEKEATDIHDFAYSLLNVDPEEIEEYYRQIILTKFHQLLQDINATSGVPFVEQYRYQLQSLSLDANYVIDCHSSTNQGLDYLYCFNSREESAKAFLLDYAILMNEYDGDAFDEAGMKPWLALEKSFAKQGKPIQFDVESWTLELGTGMQMNPQSVAKGLLGIQNYLATKGMLNIPGFPLPETNFHSVIFITKDRIRKYYATAGGMIQNRLPLGTVVKTGDCLYQLLSFDKTGKPPKIIDITAVESGLIADISMNYSANQGDYILSIFQG</sequence>
<accession>A0ABT2N3J2</accession>
<evidence type="ECO:0000313" key="7">
    <source>
        <dbReference type="Proteomes" id="UP001525961"/>
    </source>
</evidence>
<dbReference type="SUPFAM" id="SSF53187">
    <property type="entry name" value="Zn-dependent exopeptidases"/>
    <property type="match status" value="1"/>
</dbReference>
<dbReference type="Gene3D" id="2.40.50.100">
    <property type="match status" value="1"/>
</dbReference>
<feature type="domain" description="Succinylglutamate desuccinylase/Aspartoacylase catalytic" evidence="5">
    <location>
        <begin position="31"/>
        <end position="112"/>
    </location>
</feature>
<comment type="caution">
    <text evidence="6">The sequence shown here is derived from an EMBL/GenBank/DDBJ whole genome shotgun (WGS) entry which is preliminary data.</text>
</comment>
<reference evidence="6 7" key="1">
    <citation type="journal article" date="2022" name="Front. Microbiol.">
        <title>High genomic differentiation and limited gene flow indicate recent cryptic speciation within the genus Laspinema (cyanobacteria).</title>
        <authorList>
            <person name="Stanojkovic A."/>
            <person name="Skoupy S."/>
            <person name="Skaloud P."/>
            <person name="Dvorak P."/>
        </authorList>
    </citation>
    <scope>NUCLEOTIDE SEQUENCE [LARGE SCALE GENOMIC DNA]</scope>
    <source>
        <strain evidence="6 7">D3b</strain>
    </source>
</reference>
<dbReference type="Pfam" id="PF24827">
    <property type="entry name" value="AstE_AspA_cat"/>
    <property type="match status" value="1"/>
</dbReference>
<keyword evidence="2" id="KW-0479">Metal-binding</keyword>
<dbReference type="PANTHER" id="PTHR37326:SF1">
    <property type="entry name" value="BLL3975 PROTEIN"/>
    <property type="match status" value="1"/>
</dbReference>
<protein>
    <submittedName>
        <fullName evidence="6">Succinylglutamate desuccinylase/aspartoacylase family protein</fullName>
    </submittedName>
</protein>
<dbReference type="Proteomes" id="UP001525961">
    <property type="component" value="Unassembled WGS sequence"/>
</dbReference>
<evidence type="ECO:0000256" key="1">
    <source>
        <dbReference type="ARBA" id="ARBA00001947"/>
    </source>
</evidence>
<keyword evidence="3" id="KW-0378">Hydrolase</keyword>
<evidence type="ECO:0000256" key="2">
    <source>
        <dbReference type="ARBA" id="ARBA00022723"/>
    </source>
</evidence>
<dbReference type="PANTHER" id="PTHR37326">
    <property type="entry name" value="BLL3975 PROTEIN"/>
    <property type="match status" value="1"/>
</dbReference>
<gene>
    <name evidence="6" type="ORF">NG792_05470</name>
</gene>
<proteinExistence type="predicted"/>
<dbReference type="RefSeq" id="WP_261234787.1">
    <property type="nucleotide sequence ID" value="NZ_JAMXFA010000005.1"/>
</dbReference>
<comment type="cofactor">
    <cofactor evidence="1">
        <name>Zn(2+)</name>
        <dbReference type="ChEBI" id="CHEBI:29105"/>
    </cofactor>
</comment>
<organism evidence="6 7">
    <name type="scientific">Laspinema olomoucense D3b</name>
    <dbReference type="NCBI Taxonomy" id="2953688"/>
    <lineage>
        <taxon>Bacteria</taxon>
        <taxon>Bacillati</taxon>
        <taxon>Cyanobacteriota</taxon>
        <taxon>Cyanophyceae</taxon>
        <taxon>Oscillatoriophycideae</taxon>
        <taxon>Oscillatoriales</taxon>
        <taxon>Laspinemataceae</taxon>
        <taxon>Laspinema</taxon>
        <taxon>Laspinema olomoucense</taxon>
    </lineage>
</organism>
<evidence type="ECO:0000313" key="6">
    <source>
        <dbReference type="EMBL" id="MCT7977147.1"/>
    </source>
</evidence>
<dbReference type="InterPro" id="IPR055438">
    <property type="entry name" value="AstE_AspA_cat"/>
</dbReference>
<evidence type="ECO:0000259" key="5">
    <source>
        <dbReference type="Pfam" id="PF24827"/>
    </source>
</evidence>
<dbReference type="Gene3D" id="3.40.630.10">
    <property type="entry name" value="Zn peptidases"/>
    <property type="match status" value="1"/>
</dbReference>
<name>A0ABT2N3J2_9CYAN</name>
<evidence type="ECO:0000256" key="4">
    <source>
        <dbReference type="ARBA" id="ARBA00022833"/>
    </source>
</evidence>
<evidence type="ECO:0000256" key="3">
    <source>
        <dbReference type="ARBA" id="ARBA00022801"/>
    </source>
</evidence>